<sequence length="278" mass="29517">MSRSTVRERRDLCPGVLRPWPAEDGALVRVRLLGGRISGAQLRGLSELAGEHGDGDLHLTSRANLQVRGLPASGGALDARVVDRIEELGLLPSRSHDLVRNVMVSPLTGLVAGMTAGRVDAWPVAVELERLLLADPRLAGLPGKFLFALDDGRGDLLDQRADLTAVALDDSSVQVRVGGVWGESTSLANAARLLVVLAQEFLRARGDGADAAWHVAELGAPLMPAYEADPRVPVATGPLPYDERHVAVPDGVLTPEQAAELGAHDLLVVTPWRGVVIR</sequence>
<dbReference type="Proteomes" id="UP000281708">
    <property type="component" value="Unassembled WGS sequence"/>
</dbReference>
<dbReference type="PANTHER" id="PTHR32439">
    <property type="entry name" value="FERREDOXIN--NITRITE REDUCTASE, CHLOROPLASTIC"/>
    <property type="match status" value="1"/>
</dbReference>
<dbReference type="OrthoDB" id="105450at2"/>
<dbReference type="SUPFAM" id="SSF55124">
    <property type="entry name" value="Nitrite/Sulfite reductase N-terminal domain-like"/>
    <property type="match status" value="2"/>
</dbReference>
<dbReference type="Gene3D" id="3.90.480.10">
    <property type="entry name" value="Sulfite Reductase Hemoprotein,Domain 2"/>
    <property type="match status" value="1"/>
</dbReference>
<keyword evidence="1" id="KW-0004">4Fe-4S</keyword>
<evidence type="ECO:0000256" key="5">
    <source>
        <dbReference type="ARBA" id="ARBA00023004"/>
    </source>
</evidence>
<dbReference type="InterPro" id="IPR045854">
    <property type="entry name" value="NO2/SO3_Rdtase_4Fe4S_sf"/>
</dbReference>
<dbReference type="GO" id="GO:0051539">
    <property type="term" value="F:4 iron, 4 sulfur cluster binding"/>
    <property type="evidence" value="ECO:0007669"/>
    <property type="project" value="UniProtKB-KW"/>
</dbReference>
<dbReference type="SUPFAM" id="SSF56014">
    <property type="entry name" value="Nitrite and sulphite reductase 4Fe-4S domain-like"/>
    <property type="match status" value="1"/>
</dbReference>
<keyword evidence="4" id="KW-0560">Oxidoreductase</keyword>
<proteinExistence type="predicted"/>
<keyword evidence="5" id="KW-0408">Iron</keyword>
<organism evidence="8 9">
    <name type="scientific">Nocardioides mangrovicus</name>
    <dbReference type="NCBI Taxonomy" id="2478913"/>
    <lineage>
        <taxon>Bacteria</taxon>
        <taxon>Bacillati</taxon>
        <taxon>Actinomycetota</taxon>
        <taxon>Actinomycetes</taxon>
        <taxon>Propionibacteriales</taxon>
        <taxon>Nocardioidaceae</taxon>
        <taxon>Nocardioides</taxon>
    </lineage>
</organism>
<evidence type="ECO:0000256" key="3">
    <source>
        <dbReference type="ARBA" id="ARBA00022723"/>
    </source>
</evidence>
<evidence type="ECO:0000256" key="6">
    <source>
        <dbReference type="ARBA" id="ARBA00023014"/>
    </source>
</evidence>
<dbReference type="RefSeq" id="WP_121805021.1">
    <property type="nucleotide sequence ID" value="NZ_RDBE01000002.1"/>
</dbReference>
<gene>
    <name evidence="8" type="ORF">D9V37_04775</name>
</gene>
<evidence type="ECO:0000313" key="9">
    <source>
        <dbReference type="Proteomes" id="UP000281708"/>
    </source>
</evidence>
<dbReference type="InterPro" id="IPR005117">
    <property type="entry name" value="NiRdtase/SiRdtase_haem-b_fer"/>
</dbReference>
<dbReference type="PANTHER" id="PTHR32439:SF9">
    <property type="entry name" value="BLR3264 PROTEIN"/>
    <property type="match status" value="1"/>
</dbReference>
<protein>
    <submittedName>
        <fullName evidence="8">Nitrite reductase</fullName>
    </submittedName>
</protein>
<evidence type="ECO:0000256" key="1">
    <source>
        <dbReference type="ARBA" id="ARBA00022485"/>
    </source>
</evidence>
<dbReference type="InterPro" id="IPR051329">
    <property type="entry name" value="NIR_SIR_4Fe-4S"/>
</dbReference>
<reference evidence="8 9" key="1">
    <citation type="submission" date="2018-10" db="EMBL/GenBank/DDBJ databases">
        <title>Marmoricola sp. 4Q3S-7 whole genome shotgun sequence.</title>
        <authorList>
            <person name="Li F."/>
        </authorList>
    </citation>
    <scope>NUCLEOTIDE SEQUENCE [LARGE SCALE GENOMIC DNA]</scope>
    <source>
        <strain evidence="8 9">4Q3S-7</strain>
    </source>
</reference>
<dbReference type="InterPro" id="IPR036136">
    <property type="entry name" value="Nit/Sulf_reduc_fer-like_dom_sf"/>
</dbReference>
<name>A0A3L8P4K6_9ACTN</name>
<accession>A0A3L8P4K6</accession>
<comment type="caution">
    <text evidence="8">The sequence shown here is derived from an EMBL/GenBank/DDBJ whole genome shotgun (WGS) entry which is preliminary data.</text>
</comment>
<keyword evidence="3" id="KW-0479">Metal-binding</keyword>
<evidence type="ECO:0000256" key="2">
    <source>
        <dbReference type="ARBA" id="ARBA00022617"/>
    </source>
</evidence>
<keyword evidence="6" id="KW-0411">Iron-sulfur</keyword>
<evidence type="ECO:0000259" key="7">
    <source>
        <dbReference type="Pfam" id="PF03460"/>
    </source>
</evidence>
<keyword evidence="2" id="KW-0349">Heme</keyword>
<dbReference type="GO" id="GO:0016491">
    <property type="term" value="F:oxidoreductase activity"/>
    <property type="evidence" value="ECO:0007669"/>
    <property type="project" value="UniProtKB-KW"/>
</dbReference>
<dbReference type="AlphaFoldDB" id="A0A3L8P4K6"/>
<evidence type="ECO:0000256" key="4">
    <source>
        <dbReference type="ARBA" id="ARBA00023002"/>
    </source>
</evidence>
<dbReference type="Pfam" id="PF03460">
    <property type="entry name" value="NIR_SIR_ferr"/>
    <property type="match status" value="1"/>
</dbReference>
<dbReference type="GO" id="GO:0046872">
    <property type="term" value="F:metal ion binding"/>
    <property type="evidence" value="ECO:0007669"/>
    <property type="project" value="UniProtKB-KW"/>
</dbReference>
<feature type="domain" description="Nitrite/Sulfite reductase ferredoxin-like" evidence="7">
    <location>
        <begin position="23"/>
        <end position="72"/>
    </location>
</feature>
<evidence type="ECO:0000313" key="8">
    <source>
        <dbReference type="EMBL" id="RLV50366.1"/>
    </source>
</evidence>
<keyword evidence="9" id="KW-1185">Reference proteome</keyword>
<dbReference type="EMBL" id="RDBE01000002">
    <property type="protein sequence ID" value="RLV50366.1"/>
    <property type="molecule type" value="Genomic_DNA"/>
</dbReference>
<dbReference type="Gene3D" id="3.30.413.10">
    <property type="entry name" value="Sulfite Reductase Hemoprotein, domain 1"/>
    <property type="match status" value="1"/>
</dbReference>